<organism evidence="2 3">
    <name type="scientific">Lysinibacillus pinottii</name>
    <dbReference type="NCBI Taxonomy" id="2973932"/>
    <lineage>
        <taxon>Bacteria</taxon>
        <taxon>Bacillati</taxon>
        <taxon>Bacillota</taxon>
        <taxon>Bacilli</taxon>
        <taxon>Bacillales</taxon>
        <taxon>Bacillaceae</taxon>
        <taxon>Lysinibacillus</taxon>
    </lineage>
</organism>
<keyword evidence="3" id="KW-1185">Reference proteome</keyword>
<dbReference type="EMBL" id="JANTOO010000001">
    <property type="protein sequence ID" value="MCS1394650.1"/>
    <property type="molecule type" value="Genomic_DNA"/>
</dbReference>
<dbReference type="RefSeq" id="WP_036161459.1">
    <property type="nucleotide sequence ID" value="NZ_JANTOO010000001.1"/>
</dbReference>
<accession>A0ABT2DID8</accession>
<keyword evidence="1" id="KW-0472">Membrane</keyword>
<reference evidence="2 3" key="1">
    <citation type="submission" date="2022-08" db="EMBL/GenBank/DDBJ databases">
        <title>Lysinibacillus sequencing.</title>
        <authorList>
            <person name="Dunlap C."/>
        </authorList>
    </citation>
    <scope>NUCLEOTIDE SEQUENCE [LARGE SCALE GENOMIC DNA]</scope>
    <source>
        <strain evidence="2 3">PB211</strain>
    </source>
</reference>
<keyword evidence="1" id="KW-1133">Transmembrane helix</keyword>
<keyword evidence="1" id="KW-0812">Transmembrane</keyword>
<gene>
    <name evidence="2" type="ORF">NXZ79_01000</name>
</gene>
<evidence type="ECO:0008006" key="4">
    <source>
        <dbReference type="Google" id="ProtNLM"/>
    </source>
</evidence>
<evidence type="ECO:0000313" key="2">
    <source>
        <dbReference type="EMBL" id="MCS1394650.1"/>
    </source>
</evidence>
<feature type="transmembrane region" description="Helical" evidence="1">
    <location>
        <begin position="21"/>
        <end position="40"/>
    </location>
</feature>
<evidence type="ECO:0000313" key="3">
    <source>
        <dbReference type="Proteomes" id="UP001525021"/>
    </source>
</evidence>
<protein>
    <recommendedName>
        <fullName evidence="4">DUF4181 domain-containing protein</fullName>
    </recommendedName>
</protein>
<sequence>MKNPRTSQSGIFDPISHGFMSLLVFGMLFIALMIALNGPITFDTLIMPAAFIYVVVRVIEYVTIKKTNHVPRWLVLGSFGVAVLTAIGMTYWII</sequence>
<proteinExistence type="predicted"/>
<comment type="caution">
    <text evidence="2">The sequence shown here is derived from an EMBL/GenBank/DDBJ whole genome shotgun (WGS) entry which is preliminary data.</text>
</comment>
<name>A0ABT2DID8_9BACI</name>
<evidence type="ECO:0000256" key="1">
    <source>
        <dbReference type="SAM" id="Phobius"/>
    </source>
</evidence>
<feature type="transmembrane region" description="Helical" evidence="1">
    <location>
        <begin position="73"/>
        <end position="93"/>
    </location>
</feature>
<feature type="transmembrane region" description="Helical" evidence="1">
    <location>
        <begin position="46"/>
        <end position="64"/>
    </location>
</feature>
<dbReference type="Proteomes" id="UP001525021">
    <property type="component" value="Unassembled WGS sequence"/>
</dbReference>